<organism evidence="3 5">
    <name type="scientific">Aspergillus hiratsukae</name>
    <dbReference type="NCBI Taxonomy" id="1194566"/>
    <lineage>
        <taxon>Eukaryota</taxon>
        <taxon>Fungi</taxon>
        <taxon>Dikarya</taxon>
        <taxon>Ascomycota</taxon>
        <taxon>Pezizomycotina</taxon>
        <taxon>Eurotiomycetes</taxon>
        <taxon>Eurotiomycetidae</taxon>
        <taxon>Eurotiales</taxon>
        <taxon>Aspergillaceae</taxon>
        <taxon>Aspergillus</taxon>
        <taxon>Aspergillus subgen. Fumigati</taxon>
    </lineage>
</organism>
<gene>
    <name evidence="2" type="ORF">CNMCM5793_007229</name>
    <name evidence="3" type="ORF">CNMCM6106_006804</name>
</gene>
<dbReference type="EMBL" id="JACBAF010002274">
    <property type="protein sequence ID" value="KAF7159547.1"/>
    <property type="molecule type" value="Genomic_DNA"/>
</dbReference>
<evidence type="ECO:0000313" key="4">
    <source>
        <dbReference type="Proteomes" id="UP000630445"/>
    </source>
</evidence>
<name>A0A8H6PSJ0_9EURO</name>
<evidence type="ECO:0000313" key="3">
    <source>
        <dbReference type="EMBL" id="KAF7159547.1"/>
    </source>
</evidence>
<proteinExistence type="predicted"/>
<sequence length="85" mass="9312">MIRPSSLHRTPTIPRPPHQPPIEPTSPLAFEVTRGRQHSDRLIHDPLANAEIAIDPFLKVLVIGDLVRVETGAVKTPRDPDQGAG</sequence>
<dbReference type="Proteomes" id="UP000630445">
    <property type="component" value="Unassembled WGS sequence"/>
</dbReference>
<protein>
    <submittedName>
        <fullName evidence="3">Uncharacterized protein</fullName>
    </submittedName>
</protein>
<feature type="region of interest" description="Disordered" evidence="1">
    <location>
        <begin position="1"/>
        <end position="26"/>
    </location>
</feature>
<keyword evidence="4" id="KW-1185">Reference proteome</keyword>
<dbReference type="Proteomes" id="UP000662466">
    <property type="component" value="Unassembled WGS sequence"/>
</dbReference>
<accession>A0A8H6PSJ0</accession>
<evidence type="ECO:0000313" key="2">
    <source>
        <dbReference type="EMBL" id="KAF7117898.1"/>
    </source>
</evidence>
<dbReference type="EMBL" id="JACBAD010002080">
    <property type="protein sequence ID" value="KAF7117898.1"/>
    <property type="molecule type" value="Genomic_DNA"/>
</dbReference>
<dbReference type="AlphaFoldDB" id="A0A8H6PSJ0"/>
<feature type="compositionally biased region" description="Pro residues" evidence="1">
    <location>
        <begin position="13"/>
        <end position="24"/>
    </location>
</feature>
<evidence type="ECO:0000256" key="1">
    <source>
        <dbReference type="SAM" id="MobiDB-lite"/>
    </source>
</evidence>
<comment type="caution">
    <text evidence="3">The sequence shown here is derived from an EMBL/GenBank/DDBJ whole genome shotgun (WGS) entry which is preliminary data.</text>
</comment>
<reference evidence="3" key="1">
    <citation type="submission" date="2020-06" db="EMBL/GenBank/DDBJ databases">
        <title>Draft genome sequences of strains closely related to Aspergillus parafelis and Aspergillus hiratsukae.</title>
        <authorList>
            <person name="Dos Santos R.A.C."/>
            <person name="Rivero-Menendez O."/>
            <person name="Steenwyk J.L."/>
            <person name="Mead M.E."/>
            <person name="Goldman G.H."/>
            <person name="Alastruey-Izquierdo A."/>
            <person name="Rokas A."/>
        </authorList>
    </citation>
    <scope>NUCLEOTIDE SEQUENCE</scope>
    <source>
        <strain evidence="2">CNM-CM5793</strain>
        <strain evidence="3">CNM-CM6106</strain>
    </source>
</reference>
<evidence type="ECO:0000313" key="5">
    <source>
        <dbReference type="Proteomes" id="UP000662466"/>
    </source>
</evidence>